<proteinExistence type="predicted"/>
<comment type="caution">
    <text evidence="1">The sequence shown here is derived from an EMBL/GenBank/DDBJ whole genome shotgun (WGS) entry which is preliminary data.</text>
</comment>
<dbReference type="EMBL" id="CAKOAT010522932">
    <property type="protein sequence ID" value="CAH8381775.1"/>
    <property type="molecule type" value="Genomic_DNA"/>
</dbReference>
<dbReference type="AlphaFoldDB" id="A0ABC8LE13"/>
<sequence>MPDDVSWKLNFADHYSDFGLIDMLLAAGGGMYVEVFNRVTPLAYNLIKKNKVGETNT</sequence>
<keyword evidence="2" id="KW-1185">Reference proteome</keyword>
<reference evidence="1 2" key="1">
    <citation type="submission" date="2022-03" db="EMBL/GenBank/DDBJ databases">
        <authorList>
            <person name="Macdonald S."/>
            <person name="Ahmed S."/>
            <person name="Newling K."/>
        </authorList>
    </citation>
    <scope>NUCLEOTIDE SEQUENCE [LARGE SCALE GENOMIC DNA]</scope>
</reference>
<gene>
    <name evidence="1" type="ORF">ERUC_LOCUS34258</name>
</gene>
<evidence type="ECO:0000313" key="1">
    <source>
        <dbReference type="EMBL" id="CAH8381775.1"/>
    </source>
</evidence>
<organism evidence="1 2">
    <name type="scientific">Eruca vesicaria subsp. sativa</name>
    <name type="common">Garden rocket</name>
    <name type="synonym">Eruca sativa</name>
    <dbReference type="NCBI Taxonomy" id="29727"/>
    <lineage>
        <taxon>Eukaryota</taxon>
        <taxon>Viridiplantae</taxon>
        <taxon>Streptophyta</taxon>
        <taxon>Embryophyta</taxon>
        <taxon>Tracheophyta</taxon>
        <taxon>Spermatophyta</taxon>
        <taxon>Magnoliopsida</taxon>
        <taxon>eudicotyledons</taxon>
        <taxon>Gunneridae</taxon>
        <taxon>Pentapetalae</taxon>
        <taxon>rosids</taxon>
        <taxon>malvids</taxon>
        <taxon>Brassicales</taxon>
        <taxon>Brassicaceae</taxon>
        <taxon>Brassiceae</taxon>
        <taxon>Eruca</taxon>
    </lineage>
</organism>
<protein>
    <submittedName>
        <fullName evidence="1">Uncharacterized protein</fullName>
    </submittedName>
</protein>
<evidence type="ECO:0000313" key="2">
    <source>
        <dbReference type="Proteomes" id="UP001642260"/>
    </source>
</evidence>
<dbReference type="Proteomes" id="UP001642260">
    <property type="component" value="Unassembled WGS sequence"/>
</dbReference>
<accession>A0ABC8LE13</accession>
<name>A0ABC8LE13_ERUVS</name>